<dbReference type="EMBL" id="CAJVQA010016844">
    <property type="protein sequence ID" value="CAG8745376.1"/>
    <property type="molecule type" value="Genomic_DNA"/>
</dbReference>
<keyword evidence="3" id="KW-1185">Reference proteome</keyword>
<feature type="compositionally biased region" description="Basic and acidic residues" evidence="1">
    <location>
        <begin position="124"/>
        <end position="139"/>
    </location>
</feature>
<evidence type="ECO:0000256" key="1">
    <source>
        <dbReference type="SAM" id="MobiDB-lite"/>
    </source>
</evidence>
<feature type="region of interest" description="Disordered" evidence="1">
    <location>
        <begin position="64"/>
        <end position="96"/>
    </location>
</feature>
<accession>A0A9N9IQE9</accession>
<comment type="caution">
    <text evidence="2">The sequence shown here is derived from an EMBL/GenBank/DDBJ whole genome shotgun (WGS) entry which is preliminary data.</text>
</comment>
<gene>
    <name evidence="2" type="ORF">CPELLU_LOCUS14344</name>
</gene>
<reference evidence="2" key="1">
    <citation type="submission" date="2021-06" db="EMBL/GenBank/DDBJ databases">
        <authorList>
            <person name="Kallberg Y."/>
            <person name="Tangrot J."/>
            <person name="Rosling A."/>
        </authorList>
    </citation>
    <scope>NUCLEOTIDE SEQUENCE</scope>
    <source>
        <strain evidence="2">FL966</strain>
    </source>
</reference>
<dbReference type="Proteomes" id="UP000789759">
    <property type="component" value="Unassembled WGS sequence"/>
</dbReference>
<organism evidence="2 3">
    <name type="scientific">Cetraspora pellucida</name>
    <dbReference type="NCBI Taxonomy" id="1433469"/>
    <lineage>
        <taxon>Eukaryota</taxon>
        <taxon>Fungi</taxon>
        <taxon>Fungi incertae sedis</taxon>
        <taxon>Mucoromycota</taxon>
        <taxon>Glomeromycotina</taxon>
        <taxon>Glomeromycetes</taxon>
        <taxon>Diversisporales</taxon>
        <taxon>Gigasporaceae</taxon>
        <taxon>Cetraspora</taxon>
    </lineage>
</organism>
<evidence type="ECO:0000313" key="3">
    <source>
        <dbReference type="Proteomes" id="UP000789759"/>
    </source>
</evidence>
<protein>
    <submittedName>
        <fullName evidence="2">20399_t:CDS:1</fullName>
    </submittedName>
</protein>
<feature type="region of interest" description="Disordered" evidence="1">
    <location>
        <begin position="108"/>
        <end position="144"/>
    </location>
</feature>
<sequence>MTKRSPRLVQVTKTTWKQQLKMNQRMNKGTPLCKEIQLLVPLFQESVALYQQYQDFKKRIESYNKEKSANIRPEQEPYAGSSANKEENPYLQDDASIIDGVGLQKNDLIQDEQKGPLLPSIEIDNDKRNSTSSKDKDLSSDPISAPCNELAALYLNAEL</sequence>
<name>A0A9N9IQE9_9GLOM</name>
<proteinExistence type="predicted"/>
<feature type="compositionally biased region" description="Basic and acidic residues" evidence="1">
    <location>
        <begin position="64"/>
        <end position="75"/>
    </location>
</feature>
<evidence type="ECO:0000313" key="2">
    <source>
        <dbReference type="EMBL" id="CAG8745376.1"/>
    </source>
</evidence>
<dbReference type="AlphaFoldDB" id="A0A9N9IQE9"/>